<dbReference type="EMBL" id="JAAHBZ010000006">
    <property type="protein sequence ID" value="NES29314.1"/>
    <property type="molecule type" value="Genomic_DNA"/>
</dbReference>
<dbReference type="GO" id="GO:0003700">
    <property type="term" value="F:DNA-binding transcription factor activity"/>
    <property type="evidence" value="ECO:0007669"/>
    <property type="project" value="InterPro"/>
</dbReference>
<dbReference type="RefSeq" id="WP_154228003.1">
    <property type="nucleotide sequence ID" value="NZ_CP045309.1"/>
</dbReference>
<organism evidence="3 6">
    <name type="scientific">Micromonospora terminaliae</name>
    <dbReference type="NCBI Taxonomy" id="1914461"/>
    <lineage>
        <taxon>Bacteria</taxon>
        <taxon>Bacillati</taxon>
        <taxon>Actinomycetota</taxon>
        <taxon>Actinomycetes</taxon>
        <taxon>Micromonosporales</taxon>
        <taxon>Micromonosporaceae</taxon>
        <taxon>Micromonospora</taxon>
    </lineage>
</organism>
<dbReference type="Proteomes" id="UP000402241">
    <property type="component" value="Chromosome"/>
</dbReference>
<name>A0AAJ3DJU4_9ACTN</name>
<dbReference type="InterPro" id="IPR000551">
    <property type="entry name" value="MerR-type_HTH_dom"/>
</dbReference>
<dbReference type="EMBL" id="CP045309">
    <property type="protein sequence ID" value="QGL48706.1"/>
    <property type="molecule type" value="Genomic_DNA"/>
</dbReference>
<dbReference type="PANTHER" id="PTHR30204">
    <property type="entry name" value="REDOX-CYCLING DRUG-SENSING TRANSCRIPTIONAL ACTIVATOR SOXR"/>
    <property type="match status" value="1"/>
</dbReference>
<dbReference type="PANTHER" id="PTHR30204:SF93">
    <property type="entry name" value="HTH MERR-TYPE DOMAIN-CONTAINING PROTEIN"/>
    <property type="match status" value="1"/>
</dbReference>
<evidence type="ECO:0000313" key="5">
    <source>
        <dbReference type="Proteomes" id="UP000402241"/>
    </source>
</evidence>
<dbReference type="Pfam" id="PF00376">
    <property type="entry name" value="MerR"/>
    <property type="match status" value="1"/>
</dbReference>
<sequence length="266" mass="29225">MLTIGQLASYAGVTVRAVRHYHQIGLLPEPERDASGYRRYGASAVVALLKIRALADAGVPLSEITALLRADQADFAAAIHRIDGRLSDEISRLETSRQQIAQLAAGNSGGLPPEVLAYLDRLREIGVSERVVEAERDGWILISARWPDQVRGWMPLKFAQLDDPRMVRLYLVLSTLLDGDVAGERLTDGAAHRLMEEAADIMAELSEEAYAAGEAAGQGDSGDDLPYDLLDALADESHPGARLMRDLMRERGWTSWTRQEKLPDRA</sequence>
<dbReference type="CDD" id="cd00592">
    <property type="entry name" value="HTH_MerR-like"/>
    <property type="match status" value="1"/>
</dbReference>
<evidence type="ECO:0000256" key="1">
    <source>
        <dbReference type="ARBA" id="ARBA00023125"/>
    </source>
</evidence>
<dbReference type="Proteomes" id="UP000477779">
    <property type="component" value="Unassembled WGS sequence"/>
</dbReference>
<evidence type="ECO:0000259" key="2">
    <source>
        <dbReference type="PROSITE" id="PS50937"/>
    </source>
</evidence>
<proteinExistence type="predicted"/>
<evidence type="ECO:0000313" key="6">
    <source>
        <dbReference type="Proteomes" id="UP000477779"/>
    </source>
</evidence>
<dbReference type="SMART" id="SM00422">
    <property type="entry name" value="HTH_MERR"/>
    <property type="match status" value="1"/>
</dbReference>
<dbReference type="InterPro" id="IPR047057">
    <property type="entry name" value="MerR_fam"/>
</dbReference>
<evidence type="ECO:0000313" key="4">
    <source>
        <dbReference type="EMBL" id="QGL48706.1"/>
    </source>
</evidence>
<dbReference type="InterPro" id="IPR009061">
    <property type="entry name" value="DNA-bd_dom_put_sf"/>
</dbReference>
<dbReference type="AlphaFoldDB" id="A0AAJ3DJU4"/>
<dbReference type="GO" id="GO:0003677">
    <property type="term" value="F:DNA binding"/>
    <property type="evidence" value="ECO:0007669"/>
    <property type="project" value="UniProtKB-KW"/>
</dbReference>
<dbReference type="PRINTS" id="PR00040">
    <property type="entry name" value="HTHMERR"/>
</dbReference>
<keyword evidence="1 4" id="KW-0238">DNA-binding</keyword>
<feature type="domain" description="HTH merR-type" evidence="2">
    <location>
        <begin position="1"/>
        <end position="70"/>
    </location>
</feature>
<protein>
    <submittedName>
        <fullName evidence="4">MerR family DNA-binding transcriptional regulator</fullName>
    </submittedName>
    <submittedName>
        <fullName evidence="3">MerR family transcriptional regulator</fullName>
    </submittedName>
</protein>
<dbReference type="Gene3D" id="1.10.1660.10">
    <property type="match status" value="1"/>
</dbReference>
<evidence type="ECO:0000313" key="3">
    <source>
        <dbReference type="EMBL" id="NES29314.1"/>
    </source>
</evidence>
<accession>A0AAJ3DJU4</accession>
<keyword evidence="5" id="KW-1185">Reference proteome</keyword>
<dbReference type="SUPFAM" id="SSF46955">
    <property type="entry name" value="Putative DNA-binding domain"/>
    <property type="match status" value="1"/>
</dbReference>
<gene>
    <name evidence="3" type="ORF">G3561_17400</name>
    <name evidence="4" type="ORF">GCE86_17770</name>
</gene>
<reference evidence="4 5" key="1">
    <citation type="submission" date="2019-10" db="EMBL/GenBank/DDBJ databases">
        <title>Genome Sequence of Micromonospora terminaliae DSM 101760.</title>
        <authorList>
            <person name="Guo L."/>
        </authorList>
    </citation>
    <scope>NUCLEOTIDE SEQUENCE [LARGE SCALE GENOMIC DNA]</scope>
    <source>
        <strain evidence="4 5">DSM 101760</strain>
    </source>
</reference>
<dbReference type="PROSITE" id="PS50937">
    <property type="entry name" value="HTH_MERR_2"/>
    <property type="match status" value="1"/>
</dbReference>
<reference evidence="3 6" key="2">
    <citation type="submission" date="2020-02" db="EMBL/GenBank/DDBJ databases">
        <title>WGS of Micromonospora spp. isolated from hot spring.</title>
        <authorList>
            <person name="Thawai C."/>
        </authorList>
    </citation>
    <scope>NUCLEOTIDE SEQUENCE [LARGE SCALE GENOMIC DNA]</scope>
    <source>
        <strain evidence="3 6">TMS7</strain>
    </source>
</reference>